<dbReference type="Gene3D" id="2.40.70.10">
    <property type="entry name" value="Acid Proteases"/>
    <property type="match status" value="1"/>
</dbReference>
<evidence type="ECO:0008006" key="3">
    <source>
        <dbReference type="Google" id="ProtNLM"/>
    </source>
</evidence>
<comment type="caution">
    <text evidence="1">The sequence shown here is derived from an EMBL/GenBank/DDBJ whole genome shotgun (WGS) entry which is preliminary data.</text>
</comment>
<dbReference type="OrthoDB" id="7548156at2"/>
<accession>A0A5S3PGN6</accession>
<dbReference type="AlphaFoldDB" id="A0A5S3PGN6"/>
<evidence type="ECO:0000313" key="1">
    <source>
        <dbReference type="EMBL" id="TMM53282.1"/>
    </source>
</evidence>
<protein>
    <recommendedName>
        <fullName evidence="3">Aspartyl protease</fullName>
    </recommendedName>
</protein>
<dbReference type="RefSeq" id="WP_138659742.1">
    <property type="nucleotide sequence ID" value="NZ_VATY01000005.1"/>
</dbReference>
<gene>
    <name evidence="1" type="ORF">FEE95_19640</name>
</gene>
<evidence type="ECO:0000313" key="2">
    <source>
        <dbReference type="Proteomes" id="UP000310314"/>
    </source>
</evidence>
<dbReference type="EMBL" id="VATY01000005">
    <property type="protein sequence ID" value="TMM53282.1"/>
    <property type="molecule type" value="Genomic_DNA"/>
</dbReference>
<proteinExistence type="predicted"/>
<name>A0A5S3PGN6_9FLAO</name>
<dbReference type="Proteomes" id="UP000310314">
    <property type="component" value="Unassembled WGS sequence"/>
</dbReference>
<keyword evidence="2" id="KW-1185">Reference proteome</keyword>
<sequence length="339" mass="39189">MSITYKKLLKRTGYTLLVLLTLSAAAGYVGMRKFNNSLFKETPNYLVYTSQPKPISFEWANDSVGDYFETKVAIRVPLKIKGIPHNFYFQFDTGAPTTIIYGNTLRSLKLIKKDFSTISKDENLYLDSLNITLGGNEIHASMLELLEGYGDSFDINDTIKAVNLGTLGADFLDKKITLIDFKNQFIRSYDERPKWMNSLGDFNTFEFKGRRIMLPARINDQELELFYDSGSSTFGLITSKNRYDNYTDENQEEIRYNANKFGDPIPICHRSTTRMMEIGNSNLNLKRISYVDMYAKYQRFITPFTRIGGWLGNRPFDQNTLILDTQREEFIIIESQIRE</sequence>
<dbReference type="InterPro" id="IPR021109">
    <property type="entry name" value="Peptidase_aspartic_dom_sf"/>
</dbReference>
<organism evidence="1 2">
    <name type="scientific">Maribacter algarum</name>
    <name type="common">ex Zhang et al. 2020</name>
    <dbReference type="NCBI Taxonomy" id="2578118"/>
    <lineage>
        <taxon>Bacteria</taxon>
        <taxon>Pseudomonadati</taxon>
        <taxon>Bacteroidota</taxon>
        <taxon>Flavobacteriia</taxon>
        <taxon>Flavobacteriales</taxon>
        <taxon>Flavobacteriaceae</taxon>
        <taxon>Maribacter</taxon>
    </lineage>
</organism>
<reference evidence="1 2" key="1">
    <citation type="submission" date="2019-05" db="EMBL/GenBank/DDBJ databases">
        <authorList>
            <person name="Zhang J.-Y."/>
            <person name="Feg X."/>
            <person name="Du Z.-J."/>
        </authorList>
    </citation>
    <scope>NUCLEOTIDE SEQUENCE [LARGE SCALE GENOMIC DNA]</scope>
    <source>
        <strain evidence="1 2">RZ26</strain>
    </source>
</reference>